<dbReference type="RefSeq" id="WP_121218883.1">
    <property type="nucleotide sequence ID" value="NZ_RBIG01000001.1"/>
</dbReference>
<protein>
    <recommendedName>
        <fullName evidence="4">LPS-assembly lipoprotein</fullName>
    </recommendedName>
</protein>
<dbReference type="EMBL" id="RBIG01000001">
    <property type="protein sequence ID" value="RKQ73819.1"/>
    <property type="molecule type" value="Genomic_DNA"/>
</dbReference>
<proteinExistence type="predicted"/>
<organism evidence="2 3">
    <name type="scientific">Oceanibaculum indicum</name>
    <dbReference type="NCBI Taxonomy" id="526216"/>
    <lineage>
        <taxon>Bacteria</taxon>
        <taxon>Pseudomonadati</taxon>
        <taxon>Pseudomonadota</taxon>
        <taxon>Alphaproteobacteria</taxon>
        <taxon>Rhodospirillales</taxon>
        <taxon>Oceanibaculaceae</taxon>
        <taxon>Oceanibaculum</taxon>
    </lineage>
</organism>
<name>A0A420WS66_9PROT</name>
<evidence type="ECO:0000313" key="3">
    <source>
        <dbReference type="Proteomes" id="UP000277424"/>
    </source>
</evidence>
<evidence type="ECO:0000313" key="2">
    <source>
        <dbReference type="EMBL" id="RKQ73819.1"/>
    </source>
</evidence>
<dbReference type="PROSITE" id="PS51257">
    <property type="entry name" value="PROKAR_LIPOPROTEIN"/>
    <property type="match status" value="1"/>
</dbReference>
<comment type="caution">
    <text evidence="2">The sequence shown here is derived from an EMBL/GenBank/DDBJ whole genome shotgun (WGS) entry which is preliminary data.</text>
</comment>
<keyword evidence="1" id="KW-0732">Signal</keyword>
<feature type="signal peptide" evidence="1">
    <location>
        <begin position="1"/>
        <end position="23"/>
    </location>
</feature>
<evidence type="ECO:0000256" key="1">
    <source>
        <dbReference type="SAM" id="SignalP"/>
    </source>
</evidence>
<accession>A0A420WS66</accession>
<dbReference type="AlphaFoldDB" id="A0A420WS66"/>
<sequence length="201" mass="22619">MFRPTLSRSLAFFSIGFLALVLAACATPDPAPRYADITFQGGQKIGLDVGSIEVVNEYREPLSRPHVEHLVPVNPGRTMERWASDRLTASGTQFNRAVLRVKEASIVEEKLRTTTGLRGTFTNEQAERYTATAEAVLEILDNRGSRIGMAEARVQRSRTVPEDITLNDRERAWYELTETTLRDLDATLTRNVQTHLGRFVR</sequence>
<dbReference type="OrthoDB" id="8447133at2"/>
<feature type="chain" id="PRO_5019187331" description="LPS-assembly lipoprotein" evidence="1">
    <location>
        <begin position="24"/>
        <end position="201"/>
    </location>
</feature>
<evidence type="ECO:0008006" key="4">
    <source>
        <dbReference type="Google" id="ProtNLM"/>
    </source>
</evidence>
<reference evidence="2 3" key="1">
    <citation type="submission" date="2018-10" db="EMBL/GenBank/DDBJ databases">
        <title>Comparative analysis of microorganisms from saline springs in Andes Mountain Range, Colombia.</title>
        <authorList>
            <person name="Rubin E."/>
        </authorList>
    </citation>
    <scope>NUCLEOTIDE SEQUENCE [LARGE SCALE GENOMIC DNA]</scope>
    <source>
        <strain evidence="2 3">USBA 36</strain>
    </source>
</reference>
<gene>
    <name evidence="2" type="ORF">BCL74_1611</name>
</gene>
<dbReference type="Proteomes" id="UP000277424">
    <property type="component" value="Unassembled WGS sequence"/>
</dbReference>